<protein>
    <recommendedName>
        <fullName evidence="3">Cyclin N-terminal domain-containing protein</fullName>
    </recommendedName>
</protein>
<dbReference type="AlphaFoldDB" id="A0AAV1I668"/>
<reference evidence="1 2" key="1">
    <citation type="submission" date="2023-10" db="EMBL/GenBank/DDBJ databases">
        <authorList>
            <person name="Maclean D."/>
            <person name="Macfadyen A."/>
        </authorList>
    </citation>
    <scope>NUCLEOTIDE SEQUENCE [LARGE SCALE GENOMIC DNA]</scope>
</reference>
<evidence type="ECO:0008006" key="3">
    <source>
        <dbReference type="Google" id="ProtNLM"/>
    </source>
</evidence>
<name>A0AAV1I668_9CHLO</name>
<dbReference type="EMBL" id="CAUYUE010000007">
    <property type="protein sequence ID" value="CAK0782514.1"/>
    <property type="molecule type" value="Genomic_DNA"/>
</dbReference>
<accession>A0AAV1I668</accession>
<sequence length="379" mass="40142">MFGFSACQQELASCSPMAAMLSPATCESAHLESAAKYPVSVGAAQRPSTVGCKRKAGRDQSTPGSAAVPLVDCLDQSGRPSGGNSQAFRPENTKRLHSLQHACSGTVGSAWGTSGSCHSECDLASLLDMQNASPVADNAGLLFCEEGLDVEEAGLCGGSEGDCSPRCFEDLGDDSLSMSASTSDSQHSEGSTFMLPRKSVSSSIYSSIPEEMDIIDPYAMSNTPSPSGSFIYRRIPDDSLIGCMAAMYGFTPFTISVGTSYFERLAAKDPTLLQTARSTPEFAAFVAATPMEGGSVKAPIGAAHRHLGAKHWLTAVHLACIYIAAKNVEFVPYKRLLSTMLSHIYNGEPPQDAAPQLELEVLHALEWRLGPFFRPVHAA</sequence>
<dbReference type="Proteomes" id="UP001314263">
    <property type="component" value="Unassembled WGS sequence"/>
</dbReference>
<evidence type="ECO:0000313" key="2">
    <source>
        <dbReference type="Proteomes" id="UP001314263"/>
    </source>
</evidence>
<gene>
    <name evidence="1" type="ORF">CVIRNUC_005732</name>
</gene>
<comment type="caution">
    <text evidence="1">The sequence shown here is derived from an EMBL/GenBank/DDBJ whole genome shotgun (WGS) entry which is preliminary data.</text>
</comment>
<organism evidence="1 2">
    <name type="scientific">Coccomyxa viridis</name>
    <dbReference type="NCBI Taxonomy" id="1274662"/>
    <lineage>
        <taxon>Eukaryota</taxon>
        <taxon>Viridiplantae</taxon>
        <taxon>Chlorophyta</taxon>
        <taxon>core chlorophytes</taxon>
        <taxon>Trebouxiophyceae</taxon>
        <taxon>Trebouxiophyceae incertae sedis</taxon>
        <taxon>Coccomyxaceae</taxon>
        <taxon>Coccomyxa</taxon>
    </lineage>
</organism>
<proteinExistence type="predicted"/>
<keyword evidence="2" id="KW-1185">Reference proteome</keyword>
<evidence type="ECO:0000313" key="1">
    <source>
        <dbReference type="EMBL" id="CAK0782514.1"/>
    </source>
</evidence>